<dbReference type="InterPro" id="IPR031259">
    <property type="entry name" value="ILBP"/>
</dbReference>
<evidence type="ECO:0000256" key="2">
    <source>
        <dbReference type="SAM" id="MobiDB-lite"/>
    </source>
</evidence>
<dbReference type="KEGG" id="csyr:103250443"/>
<feature type="compositionally biased region" description="Polar residues" evidence="2">
    <location>
        <begin position="100"/>
        <end position="116"/>
    </location>
</feature>
<dbReference type="GeneID" id="103250443"/>
<feature type="region of interest" description="Disordered" evidence="2">
    <location>
        <begin position="95"/>
        <end position="143"/>
    </location>
</feature>
<dbReference type="GO" id="GO:0008289">
    <property type="term" value="F:lipid binding"/>
    <property type="evidence" value="ECO:0007669"/>
    <property type="project" value="InterPro"/>
</dbReference>
<dbReference type="Proteomes" id="UP000189704">
    <property type="component" value="Unplaced"/>
</dbReference>
<dbReference type="Gene3D" id="2.40.128.20">
    <property type="match status" value="1"/>
</dbReference>
<gene>
    <name evidence="4" type="primary">LOC103250443</name>
</gene>
<dbReference type="PANTHER" id="PTHR11955">
    <property type="entry name" value="FATTY ACID BINDING PROTEIN"/>
    <property type="match status" value="1"/>
</dbReference>
<evidence type="ECO:0000313" key="4">
    <source>
        <dbReference type="RefSeq" id="XP_008047222.1"/>
    </source>
</evidence>
<comment type="similarity">
    <text evidence="1">Belongs to the calycin superfamily. Fatty-acid binding protein (FABP) family.</text>
</comment>
<evidence type="ECO:0000256" key="1">
    <source>
        <dbReference type="ARBA" id="ARBA00008390"/>
    </source>
</evidence>
<dbReference type="STRING" id="1868482.ENSTSYP00000018698"/>
<organism evidence="3 4">
    <name type="scientific">Carlito syrichta</name>
    <name type="common">Philippine tarsier</name>
    <name type="synonym">Tarsius syrichta</name>
    <dbReference type="NCBI Taxonomy" id="1868482"/>
    <lineage>
        <taxon>Eukaryota</taxon>
        <taxon>Metazoa</taxon>
        <taxon>Chordata</taxon>
        <taxon>Craniata</taxon>
        <taxon>Vertebrata</taxon>
        <taxon>Euteleostomi</taxon>
        <taxon>Mammalia</taxon>
        <taxon>Eutheria</taxon>
        <taxon>Euarchontoglires</taxon>
        <taxon>Primates</taxon>
        <taxon>Haplorrhini</taxon>
        <taxon>Tarsiiformes</taxon>
        <taxon>Tarsiidae</taxon>
        <taxon>Carlito</taxon>
    </lineage>
</organism>
<accession>A0A1U7T2R9</accession>
<keyword evidence="3" id="KW-1185">Reference proteome</keyword>
<dbReference type="RefSeq" id="XP_008047222.1">
    <property type="nucleotide sequence ID" value="XM_008049031.1"/>
</dbReference>
<name>A0A1U7T2R9_CARSF</name>
<dbReference type="OrthoDB" id="354351at2759"/>
<sequence length="259" mass="28351">MPPNLTGYYRFVSQKNIEDYLQALNISTALRRVARWLKPDKEIDHQGDHLTVKTLSAFRTYVLEFQVGVEFEEDLRIVDGRKCQVLVLGWGRRRGHPRVTPSSLERSSVAAPSQRQGLGRHSRPRRPMIPVSGTRGPGAATPHTLSSLSPALLITSSKDKEQATPPMGKHSLPLRLVTLLEPSLLSLVSVTPLSRAFSCFFCVPSGPSVKSLVPPGVPQTGASAPEFCARPSLPCLFTFHGLSGLPPRLLLRSVHARGV</sequence>
<dbReference type="AlphaFoldDB" id="A0A1U7T2R9"/>
<reference evidence="4" key="1">
    <citation type="submission" date="2025-08" db="UniProtKB">
        <authorList>
            <consortium name="RefSeq"/>
        </authorList>
    </citation>
    <scope>IDENTIFICATION</scope>
</reference>
<evidence type="ECO:0000313" key="3">
    <source>
        <dbReference type="Proteomes" id="UP000189704"/>
    </source>
</evidence>
<dbReference type="SUPFAM" id="SSF50814">
    <property type="entry name" value="Lipocalins"/>
    <property type="match status" value="1"/>
</dbReference>
<dbReference type="InterPro" id="IPR012674">
    <property type="entry name" value="Calycin"/>
</dbReference>
<proteinExistence type="inferred from homology"/>
<protein>
    <submittedName>
        <fullName evidence="4">Uncharacterized protein LOC103250443</fullName>
    </submittedName>
</protein>